<dbReference type="CDD" id="cd00085">
    <property type="entry name" value="HNHc"/>
    <property type="match status" value="1"/>
</dbReference>
<comment type="caution">
    <text evidence="3">The sequence shown here is derived from an EMBL/GenBank/DDBJ whole genome shotgun (WGS) entry which is preliminary data.</text>
</comment>
<feature type="domain" description="HNH nuclease" evidence="2">
    <location>
        <begin position="496"/>
        <end position="548"/>
    </location>
</feature>
<organism evidence="3 4">
    <name type="scientific">Paeniglutamicibacter psychrophenolicus</name>
    <dbReference type="NCBI Taxonomy" id="257454"/>
    <lineage>
        <taxon>Bacteria</taxon>
        <taxon>Bacillati</taxon>
        <taxon>Actinomycetota</taxon>
        <taxon>Actinomycetes</taxon>
        <taxon>Micrococcales</taxon>
        <taxon>Micrococcaceae</taxon>
        <taxon>Paeniglutamicibacter</taxon>
    </lineage>
</organism>
<evidence type="ECO:0000313" key="3">
    <source>
        <dbReference type="EMBL" id="MBP2375950.1"/>
    </source>
</evidence>
<dbReference type="Proteomes" id="UP000766570">
    <property type="component" value="Unassembled WGS sequence"/>
</dbReference>
<feature type="region of interest" description="Disordered" evidence="1">
    <location>
        <begin position="304"/>
        <end position="396"/>
    </location>
</feature>
<dbReference type="EMBL" id="JAGIOE010000001">
    <property type="protein sequence ID" value="MBP2375950.1"/>
    <property type="molecule type" value="Genomic_DNA"/>
</dbReference>
<dbReference type="InterPro" id="IPR003615">
    <property type="entry name" value="HNH_nuc"/>
</dbReference>
<proteinExistence type="predicted"/>
<dbReference type="InterPro" id="IPR002711">
    <property type="entry name" value="HNH"/>
</dbReference>
<evidence type="ECO:0000256" key="1">
    <source>
        <dbReference type="SAM" id="MobiDB-lite"/>
    </source>
</evidence>
<accession>A0ABS4WIB4</accession>
<keyword evidence="4" id="KW-1185">Reference proteome</keyword>
<name>A0ABS4WIB4_9MICC</name>
<gene>
    <name evidence="3" type="ORF">JOF46_003862</name>
</gene>
<sequence>MSNTSSSTEEVLAAIDGVLGTATALPAPDTAAPGHRVRVLAALEPVLGRAIDDALAAVDGSPVLAAALAQLVERIAHAGARAQVLAAGACAETEAHTLTDAALAAVDTALADPAAFARGATHLPADETSAADRKSLHAGPAEFLASRLHLEYFQARHRLLSHERLHEHLDETGTLVPPRYPELGRVVDGGGADPRAVAIAAAKLEGLEPSLEAQSDPGAARQELLEKVTGILRQGDAKDLGKLIKNAAEKLDASVLERQEAAMARHLGLRFRTRKAAGFLWELLVDAEGQERLCTLADDLNNPRTASGTPAAPFAPVDDGPAPERPGRGTGAGPCIAADSEPAPPIPDWAANPDTPESLRPRAGFTDVGRPLPPENPYGLPDGDKYPGESAREANARRRAQRLSQALFDALQTWMDPAGTPKEGMPMKSRIELLVMIDYAALTGALESAGFTAHGHEISAATARRMACNAGITPVVMGGRSEPLDVGRRKRFFTKGQKRAIAARDRGCANPGCSMPVHRTEVHHIKPYSEGGKTQVSNGILLCIRCHTAFHAGHFGITVVDGIPLVVLPASRDPLRRPRRNWVFHPETAAA</sequence>
<dbReference type="SMART" id="SM00507">
    <property type="entry name" value="HNHc"/>
    <property type="match status" value="1"/>
</dbReference>
<feature type="compositionally biased region" description="Basic and acidic residues" evidence="1">
    <location>
        <begin position="382"/>
        <end position="396"/>
    </location>
</feature>
<dbReference type="Pfam" id="PF01844">
    <property type="entry name" value="HNH"/>
    <property type="match status" value="1"/>
</dbReference>
<dbReference type="Gene3D" id="1.10.30.50">
    <property type="match status" value="1"/>
</dbReference>
<evidence type="ECO:0000313" key="4">
    <source>
        <dbReference type="Proteomes" id="UP000766570"/>
    </source>
</evidence>
<evidence type="ECO:0000259" key="2">
    <source>
        <dbReference type="SMART" id="SM00507"/>
    </source>
</evidence>
<dbReference type="RefSeq" id="WP_209910283.1">
    <property type="nucleotide sequence ID" value="NZ_BAAAMI010000023.1"/>
</dbReference>
<reference evidence="3 4" key="1">
    <citation type="submission" date="2021-03" db="EMBL/GenBank/DDBJ databases">
        <title>Sequencing the genomes of 1000 actinobacteria strains.</title>
        <authorList>
            <person name="Klenk H.-P."/>
        </authorList>
    </citation>
    <scope>NUCLEOTIDE SEQUENCE [LARGE SCALE GENOMIC DNA]</scope>
    <source>
        <strain evidence="3 4">DSM 15454</strain>
    </source>
</reference>
<protein>
    <recommendedName>
        <fullName evidence="2">HNH nuclease domain-containing protein</fullName>
    </recommendedName>
</protein>